<feature type="transmembrane region" description="Helical" evidence="2">
    <location>
        <begin position="125"/>
        <end position="146"/>
    </location>
</feature>
<reference evidence="3 4" key="1">
    <citation type="submission" date="2009-11" db="EMBL/GenBank/DDBJ databases">
        <title>Annotation of Allomyces macrogynus ATCC 38327.</title>
        <authorList>
            <consortium name="The Broad Institute Genome Sequencing Platform"/>
            <person name="Russ C."/>
            <person name="Cuomo C."/>
            <person name="Burger G."/>
            <person name="Gray M.W."/>
            <person name="Holland P.W.H."/>
            <person name="King N."/>
            <person name="Lang F.B.F."/>
            <person name="Roger A.J."/>
            <person name="Ruiz-Trillo I."/>
            <person name="Young S.K."/>
            <person name="Zeng Q."/>
            <person name="Gargeya S."/>
            <person name="Fitzgerald M."/>
            <person name="Haas B."/>
            <person name="Abouelleil A."/>
            <person name="Alvarado L."/>
            <person name="Arachchi H.M."/>
            <person name="Berlin A."/>
            <person name="Chapman S.B."/>
            <person name="Gearin G."/>
            <person name="Goldberg J."/>
            <person name="Griggs A."/>
            <person name="Gujja S."/>
            <person name="Hansen M."/>
            <person name="Heiman D."/>
            <person name="Howarth C."/>
            <person name="Larimer J."/>
            <person name="Lui A."/>
            <person name="MacDonald P.J.P."/>
            <person name="McCowen C."/>
            <person name="Montmayeur A."/>
            <person name="Murphy C."/>
            <person name="Neiman D."/>
            <person name="Pearson M."/>
            <person name="Priest M."/>
            <person name="Roberts A."/>
            <person name="Saif S."/>
            <person name="Shea T."/>
            <person name="Sisk P."/>
            <person name="Stolte C."/>
            <person name="Sykes S."/>
            <person name="Wortman J."/>
            <person name="Nusbaum C."/>
            <person name="Birren B."/>
        </authorList>
    </citation>
    <scope>NUCLEOTIDE SEQUENCE [LARGE SCALE GENOMIC DNA]</scope>
    <source>
        <strain evidence="3 4">ATCC 38327</strain>
    </source>
</reference>
<dbReference type="EMBL" id="GG745345">
    <property type="protein sequence ID" value="KNE64717.1"/>
    <property type="molecule type" value="Genomic_DNA"/>
</dbReference>
<keyword evidence="2" id="KW-1133">Transmembrane helix</keyword>
<protein>
    <recommendedName>
        <fullName evidence="5">Transmembrane protein</fullName>
    </recommendedName>
</protein>
<accession>A0A0L0SQD3</accession>
<reference evidence="4" key="2">
    <citation type="submission" date="2009-11" db="EMBL/GenBank/DDBJ databases">
        <title>The Genome Sequence of Allomyces macrogynus strain ATCC 38327.</title>
        <authorList>
            <consortium name="The Broad Institute Genome Sequencing Platform"/>
            <person name="Russ C."/>
            <person name="Cuomo C."/>
            <person name="Shea T."/>
            <person name="Young S.K."/>
            <person name="Zeng Q."/>
            <person name="Koehrsen M."/>
            <person name="Haas B."/>
            <person name="Borodovsky M."/>
            <person name="Guigo R."/>
            <person name="Alvarado L."/>
            <person name="Berlin A."/>
            <person name="Borenstein D."/>
            <person name="Chen Z."/>
            <person name="Engels R."/>
            <person name="Freedman E."/>
            <person name="Gellesch M."/>
            <person name="Goldberg J."/>
            <person name="Griggs A."/>
            <person name="Gujja S."/>
            <person name="Heiman D."/>
            <person name="Hepburn T."/>
            <person name="Howarth C."/>
            <person name="Jen D."/>
            <person name="Larson L."/>
            <person name="Lewis B."/>
            <person name="Mehta T."/>
            <person name="Park D."/>
            <person name="Pearson M."/>
            <person name="Roberts A."/>
            <person name="Saif S."/>
            <person name="Shenoy N."/>
            <person name="Sisk P."/>
            <person name="Stolte C."/>
            <person name="Sykes S."/>
            <person name="Walk T."/>
            <person name="White J."/>
            <person name="Yandava C."/>
            <person name="Burger G."/>
            <person name="Gray M.W."/>
            <person name="Holland P.W.H."/>
            <person name="King N."/>
            <person name="Lang F.B.F."/>
            <person name="Roger A.J."/>
            <person name="Ruiz-Trillo I."/>
            <person name="Lander E."/>
            <person name="Nusbaum C."/>
        </authorList>
    </citation>
    <scope>NUCLEOTIDE SEQUENCE [LARGE SCALE GENOMIC DNA]</scope>
    <source>
        <strain evidence="4">ATCC 38327</strain>
    </source>
</reference>
<keyword evidence="2" id="KW-0472">Membrane</keyword>
<organism evidence="3 4">
    <name type="scientific">Allomyces macrogynus (strain ATCC 38327)</name>
    <name type="common">Allomyces javanicus var. macrogynus</name>
    <dbReference type="NCBI Taxonomy" id="578462"/>
    <lineage>
        <taxon>Eukaryota</taxon>
        <taxon>Fungi</taxon>
        <taxon>Fungi incertae sedis</taxon>
        <taxon>Blastocladiomycota</taxon>
        <taxon>Blastocladiomycetes</taxon>
        <taxon>Blastocladiales</taxon>
        <taxon>Blastocladiaceae</taxon>
        <taxon>Allomyces</taxon>
    </lineage>
</organism>
<evidence type="ECO:0000256" key="2">
    <source>
        <dbReference type="SAM" id="Phobius"/>
    </source>
</evidence>
<dbReference type="AlphaFoldDB" id="A0A0L0SQD3"/>
<keyword evidence="2" id="KW-0812">Transmembrane</keyword>
<dbReference type="Proteomes" id="UP000054350">
    <property type="component" value="Unassembled WGS sequence"/>
</dbReference>
<name>A0A0L0SQD3_ALLM3</name>
<evidence type="ECO:0008006" key="5">
    <source>
        <dbReference type="Google" id="ProtNLM"/>
    </source>
</evidence>
<evidence type="ECO:0000313" key="4">
    <source>
        <dbReference type="Proteomes" id="UP000054350"/>
    </source>
</evidence>
<evidence type="ECO:0000313" key="3">
    <source>
        <dbReference type="EMBL" id="KNE64717.1"/>
    </source>
</evidence>
<sequence>MSPGRGQDEGEGPKRPPLPSTTKDQPPPPPTTTQAPPPPPPSTKNNPPPATSKDAPPPVTTTTIWISTTIYTTSLAETTITGTNGIATSTSLLVNVPIVTLVPTTVDVTPAARSSSDTSTGTSPAVIAAIAIPAVLVAALLALFVVRWRSRRADDSDKLFPSSAYAHLRANLARPTPHNVYKSPGSAVPVADGPTPAQVRAREQQLAAARDREQALLLASTPVSAAPNNAPVVVFDTPLSAVTADSPYYVDSSVGSSVPTPLPGDYVTRGPSFRRRFHDASPPVDGSVPVLMNGPAHLTTVPMDAPSIDAPLTAAVFRSASTGRRAGGVPETSGVGTTSAVAGAGETAYLPPGTPQTWETVGEAGVAVSAPVVSHSTVAVGGGAGNGAGVQHASRPIVGLATRPEVTSLVIRGGGGGS</sequence>
<feature type="region of interest" description="Disordered" evidence="1">
    <location>
        <begin position="1"/>
        <end position="60"/>
    </location>
</feature>
<evidence type="ECO:0000256" key="1">
    <source>
        <dbReference type="SAM" id="MobiDB-lite"/>
    </source>
</evidence>
<feature type="compositionally biased region" description="Pro residues" evidence="1">
    <location>
        <begin position="15"/>
        <end position="59"/>
    </location>
</feature>
<keyword evidence="4" id="KW-1185">Reference proteome</keyword>
<dbReference type="VEuPathDB" id="FungiDB:AMAG_10068"/>
<gene>
    <name evidence="3" type="ORF">AMAG_10068</name>
</gene>
<proteinExistence type="predicted"/>
<feature type="compositionally biased region" description="Basic and acidic residues" evidence="1">
    <location>
        <begin position="1"/>
        <end position="14"/>
    </location>
</feature>